<dbReference type="Pfam" id="PF01926">
    <property type="entry name" value="MMR_HSR1"/>
    <property type="match status" value="1"/>
</dbReference>
<dbReference type="Gene3D" id="1.10.1580.10">
    <property type="match status" value="1"/>
</dbReference>
<comment type="similarity">
    <text evidence="5">Belongs to the TRAFAC class YlqF/YawG GTPase family. NOG2 subfamily.</text>
</comment>
<evidence type="ECO:0000256" key="6">
    <source>
        <dbReference type="SAM" id="MobiDB-lite"/>
    </source>
</evidence>
<dbReference type="InterPro" id="IPR050755">
    <property type="entry name" value="TRAFAC_YlqF/YawG_RiboMat"/>
</dbReference>
<accession>A0A1R2BND4</accession>
<evidence type="ECO:0000313" key="9">
    <source>
        <dbReference type="Proteomes" id="UP000187209"/>
    </source>
</evidence>
<evidence type="ECO:0000256" key="2">
    <source>
        <dbReference type="ARBA" id="ARBA00022741"/>
    </source>
</evidence>
<dbReference type="InterPro" id="IPR012971">
    <property type="entry name" value="NOG2_N_dom"/>
</dbReference>
<keyword evidence="4 5" id="KW-0539">Nucleus</keyword>
<evidence type="ECO:0000259" key="7">
    <source>
        <dbReference type="PROSITE" id="PS51721"/>
    </source>
</evidence>
<comment type="caution">
    <text evidence="8">The sequence shown here is derived from an EMBL/GenBank/DDBJ whole genome shotgun (WGS) entry which is preliminary data.</text>
</comment>
<comment type="subcellular location">
    <subcellularLocation>
        <location evidence="1 5">Nucleus</location>
        <location evidence="1 5">Nucleolus</location>
    </subcellularLocation>
</comment>
<evidence type="ECO:0000256" key="4">
    <source>
        <dbReference type="ARBA" id="ARBA00023242"/>
    </source>
</evidence>
<evidence type="ECO:0000313" key="8">
    <source>
        <dbReference type="EMBL" id="OMJ78333.1"/>
    </source>
</evidence>
<protein>
    <recommendedName>
        <fullName evidence="5">Nucleolar GTP-binding protein 2</fullName>
    </recommendedName>
</protein>
<keyword evidence="3 5" id="KW-0342">GTP-binding</keyword>
<dbReference type="FunFam" id="3.40.50.300:FF:000559">
    <property type="entry name" value="Nuclear/nucleolar GTPase 2"/>
    <property type="match status" value="1"/>
</dbReference>
<comment type="function">
    <text evidence="5">GTPase that associates with pre-60S ribosomal subunits in the nucleolus and is required for their nuclear export and maturation.</text>
</comment>
<dbReference type="InterPro" id="IPR023179">
    <property type="entry name" value="GTP-bd_ortho_bundle_sf"/>
</dbReference>
<organism evidence="8 9">
    <name type="scientific">Stentor coeruleus</name>
    <dbReference type="NCBI Taxonomy" id="5963"/>
    <lineage>
        <taxon>Eukaryota</taxon>
        <taxon>Sar</taxon>
        <taxon>Alveolata</taxon>
        <taxon>Ciliophora</taxon>
        <taxon>Postciliodesmatophora</taxon>
        <taxon>Heterotrichea</taxon>
        <taxon>Heterotrichida</taxon>
        <taxon>Stentoridae</taxon>
        <taxon>Stentor</taxon>
    </lineage>
</organism>
<feature type="compositionally biased region" description="Basic residues" evidence="6">
    <location>
        <begin position="1"/>
        <end position="13"/>
    </location>
</feature>
<dbReference type="SUPFAM" id="SSF52540">
    <property type="entry name" value="P-loop containing nucleoside triphosphate hydrolases"/>
    <property type="match status" value="1"/>
</dbReference>
<keyword evidence="9" id="KW-1185">Reference proteome</keyword>
<evidence type="ECO:0000256" key="5">
    <source>
        <dbReference type="RuleBase" id="RU364023"/>
    </source>
</evidence>
<dbReference type="Gene3D" id="3.40.50.300">
    <property type="entry name" value="P-loop containing nucleotide triphosphate hydrolases"/>
    <property type="match status" value="1"/>
</dbReference>
<dbReference type="PROSITE" id="PS51721">
    <property type="entry name" value="G_CP"/>
    <property type="match status" value="1"/>
</dbReference>
<dbReference type="GO" id="GO:0005525">
    <property type="term" value="F:GTP binding"/>
    <property type="evidence" value="ECO:0007669"/>
    <property type="project" value="UniProtKB-KW"/>
</dbReference>
<keyword evidence="2 5" id="KW-0547">Nucleotide-binding</keyword>
<dbReference type="Pfam" id="PF08153">
    <property type="entry name" value="NGP1NT"/>
    <property type="match status" value="1"/>
</dbReference>
<proteinExistence type="inferred from homology"/>
<dbReference type="PANTHER" id="PTHR11089">
    <property type="entry name" value="GTP-BINDING PROTEIN-RELATED"/>
    <property type="match status" value="1"/>
</dbReference>
<reference evidence="8 9" key="1">
    <citation type="submission" date="2016-11" db="EMBL/GenBank/DDBJ databases">
        <title>The macronuclear genome of Stentor coeruleus: a giant cell with tiny introns.</title>
        <authorList>
            <person name="Slabodnick M."/>
            <person name="Ruby J.G."/>
            <person name="Reiff S.B."/>
            <person name="Swart E.C."/>
            <person name="Gosai S."/>
            <person name="Prabakaran S."/>
            <person name="Witkowska E."/>
            <person name="Larue G.E."/>
            <person name="Fisher S."/>
            <person name="Freeman R.M."/>
            <person name="Gunawardena J."/>
            <person name="Chu W."/>
            <person name="Stover N.A."/>
            <person name="Gregory B.D."/>
            <person name="Nowacki M."/>
            <person name="Derisi J."/>
            <person name="Roy S.W."/>
            <person name="Marshall W.F."/>
            <person name="Sood P."/>
        </authorList>
    </citation>
    <scope>NUCLEOTIDE SEQUENCE [LARGE SCALE GENOMIC DNA]</scope>
    <source>
        <strain evidence="8">WM001</strain>
    </source>
</reference>
<sequence length="474" mass="54091">MPKKLIAKSKKRKGELGAVKSKRITKNKHTSASSNNPDRVIKGKKPHSYREKSTIKLLNLYSEKPDDELRRARPSQAAKIDPDRRWFGNTRTISQSELDSFRNEVREVSNDPYSMLVKSSKLPMSLISEPNESEKRPPLLDIETFDDTFGPKSRRKRPKLAVSSLEKLVEISDMKADEYKVEKDKNIVDEYGVRVEVRDKSLGAGQSRRIWEELYKVLDSSDVICQVLDVRNPIGTRCPHIEKQLKKQPHKHLIFILNKCDLVPTWVTTGWVKKLSSEYPTIAFHASVTNPFGKTALNQLLRQFDKFHKDKKTISIGFIGYPNVGKSSVINTLRAKAVCKVAPIPGETKVWQYIALTKRVYLIDCPGVVYDTGDSDTDLVLKCVVRPEKLEDAHIYIQGILDKVDKEHLKGIYGIQDWTDCEDFLTQLAKMGGRLLKGGEPDLNTVAKMMLHDWQRGKIMYYDAPPKDDVVQEQ</sequence>
<evidence type="ECO:0000256" key="3">
    <source>
        <dbReference type="ARBA" id="ARBA00023134"/>
    </source>
</evidence>
<dbReference type="InterPro" id="IPR024929">
    <property type="entry name" value="GNL2_CP_dom"/>
</dbReference>
<evidence type="ECO:0000256" key="1">
    <source>
        <dbReference type="ARBA" id="ARBA00004604"/>
    </source>
</evidence>
<feature type="compositionally biased region" description="Basic residues" evidence="6">
    <location>
        <begin position="20"/>
        <end position="29"/>
    </location>
</feature>
<feature type="domain" description="CP-type G" evidence="7">
    <location>
        <begin position="211"/>
        <end position="371"/>
    </location>
</feature>
<feature type="region of interest" description="Disordered" evidence="6">
    <location>
        <begin position="1"/>
        <end position="50"/>
    </location>
</feature>
<dbReference type="EMBL" id="MPUH01000527">
    <property type="protein sequence ID" value="OMJ78333.1"/>
    <property type="molecule type" value="Genomic_DNA"/>
</dbReference>
<dbReference type="GO" id="GO:0005730">
    <property type="term" value="C:nucleolus"/>
    <property type="evidence" value="ECO:0007669"/>
    <property type="project" value="UniProtKB-SubCell"/>
</dbReference>
<dbReference type="InterPro" id="IPR006073">
    <property type="entry name" value="GTP-bd"/>
</dbReference>
<dbReference type="PANTHER" id="PTHR11089:SF9">
    <property type="entry name" value="NUCLEOLAR GTP-BINDING PROTEIN 2"/>
    <property type="match status" value="1"/>
</dbReference>
<dbReference type="InterPro" id="IPR030378">
    <property type="entry name" value="G_CP_dom"/>
</dbReference>
<dbReference type="CDD" id="cd01858">
    <property type="entry name" value="NGP_1"/>
    <property type="match status" value="1"/>
</dbReference>
<dbReference type="InterPro" id="IPR027417">
    <property type="entry name" value="P-loop_NTPase"/>
</dbReference>
<dbReference type="OrthoDB" id="444945at2759"/>
<dbReference type="Proteomes" id="UP000187209">
    <property type="component" value="Unassembled WGS sequence"/>
</dbReference>
<gene>
    <name evidence="8" type="ORF">SteCoe_21888</name>
</gene>
<dbReference type="AlphaFoldDB" id="A0A1R2BND4"/>
<name>A0A1R2BND4_9CILI</name>
<dbReference type="PRINTS" id="PR00326">
    <property type="entry name" value="GTP1OBG"/>
</dbReference>